<reference evidence="2 3" key="1">
    <citation type="submission" date="2019-06" db="EMBL/GenBank/DDBJ databases">
        <title>A complete genome sequence for Luteibacter pinisoli MAH-14.</title>
        <authorList>
            <person name="Baltrus D.A."/>
        </authorList>
    </citation>
    <scope>NUCLEOTIDE SEQUENCE [LARGE SCALE GENOMIC DNA]</scope>
    <source>
        <strain evidence="2 3">MAH-14</strain>
    </source>
</reference>
<feature type="signal peptide" evidence="1">
    <location>
        <begin position="1"/>
        <end position="28"/>
    </location>
</feature>
<keyword evidence="1" id="KW-0732">Signal</keyword>
<accession>A0A4Y5ZBF2</accession>
<evidence type="ECO:0000313" key="3">
    <source>
        <dbReference type="Proteomes" id="UP000316093"/>
    </source>
</evidence>
<proteinExistence type="predicted"/>
<sequence>MRYPRRILCPAMLLATLAGCASSPPATVAALPASAGIAVSCTEDAISDRPCFAEAQHRCAKPAVDTIHLVLAEPGAGTPRYDYRATYSCASPVNAVAPK</sequence>
<protein>
    <recommendedName>
        <fullName evidence="4">Lipoprotein</fullName>
    </recommendedName>
</protein>
<dbReference type="KEGG" id="lpy:FIV34_20690"/>
<keyword evidence="3" id="KW-1185">Reference proteome</keyword>
<dbReference type="AlphaFoldDB" id="A0A4Y5ZBF2"/>
<dbReference type="EMBL" id="CP041046">
    <property type="protein sequence ID" value="QDE41443.1"/>
    <property type="molecule type" value="Genomic_DNA"/>
</dbReference>
<dbReference type="Proteomes" id="UP000316093">
    <property type="component" value="Chromosome"/>
</dbReference>
<dbReference type="OrthoDB" id="5959738at2"/>
<evidence type="ECO:0000313" key="2">
    <source>
        <dbReference type="EMBL" id="QDE41443.1"/>
    </source>
</evidence>
<feature type="chain" id="PRO_5021243546" description="Lipoprotein" evidence="1">
    <location>
        <begin position="29"/>
        <end position="99"/>
    </location>
</feature>
<dbReference type="PROSITE" id="PS51257">
    <property type="entry name" value="PROKAR_LIPOPROTEIN"/>
    <property type="match status" value="1"/>
</dbReference>
<evidence type="ECO:0000256" key="1">
    <source>
        <dbReference type="SAM" id="SignalP"/>
    </source>
</evidence>
<gene>
    <name evidence="2" type="ORF">FIV34_20690</name>
</gene>
<evidence type="ECO:0008006" key="4">
    <source>
        <dbReference type="Google" id="ProtNLM"/>
    </source>
</evidence>
<dbReference type="RefSeq" id="WP_139985464.1">
    <property type="nucleotide sequence ID" value="NZ_CP041046.1"/>
</dbReference>
<organism evidence="2 3">
    <name type="scientific">Luteibacter pinisoli</name>
    <dbReference type="NCBI Taxonomy" id="2589080"/>
    <lineage>
        <taxon>Bacteria</taxon>
        <taxon>Pseudomonadati</taxon>
        <taxon>Pseudomonadota</taxon>
        <taxon>Gammaproteobacteria</taxon>
        <taxon>Lysobacterales</taxon>
        <taxon>Rhodanobacteraceae</taxon>
        <taxon>Luteibacter</taxon>
    </lineage>
</organism>
<name>A0A4Y5ZBF2_9GAMM</name>